<dbReference type="SUPFAM" id="SSF53448">
    <property type="entry name" value="Nucleotide-diphospho-sugar transferases"/>
    <property type="match status" value="1"/>
</dbReference>
<dbReference type="AlphaFoldDB" id="A0A6B3NFP5"/>
<dbReference type="GO" id="GO:0016740">
    <property type="term" value="F:transferase activity"/>
    <property type="evidence" value="ECO:0007669"/>
    <property type="project" value="UniProtKB-KW"/>
</dbReference>
<reference evidence="2" key="1">
    <citation type="submission" date="2019-11" db="EMBL/GenBank/DDBJ databases">
        <title>Genomic insights into an expanded diversity of filamentous marine cyanobacteria reveals the extraordinary biosynthetic potential of Moorea and Okeania.</title>
        <authorList>
            <person name="Ferreira Leao T."/>
            <person name="Wang M."/>
            <person name="Moss N."/>
            <person name="Da Silva R."/>
            <person name="Sanders J."/>
            <person name="Nurk S."/>
            <person name="Gurevich A."/>
            <person name="Humphrey G."/>
            <person name="Reher R."/>
            <person name="Zhu Q."/>
            <person name="Belda-Ferre P."/>
            <person name="Glukhov E."/>
            <person name="Rex R."/>
            <person name="Dorrestein P.C."/>
            <person name="Knight R."/>
            <person name="Pevzner P."/>
            <person name="Gerwick W.H."/>
            <person name="Gerwick L."/>
        </authorList>
    </citation>
    <scope>NUCLEOTIDE SEQUENCE</scope>
    <source>
        <strain evidence="2">SIO1C4</strain>
    </source>
</reference>
<dbReference type="InterPro" id="IPR019290">
    <property type="entry name" value="GlycosylTrfase-like_prok"/>
</dbReference>
<dbReference type="Pfam" id="PF10111">
    <property type="entry name" value="Glyco_tranf_2_2"/>
    <property type="match status" value="1"/>
</dbReference>
<dbReference type="InterPro" id="IPR050834">
    <property type="entry name" value="Glycosyltransf_2"/>
</dbReference>
<accession>A0A6B3NFP5</accession>
<dbReference type="InterPro" id="IPR029044">
    <property type="entry name" value="Nucleotide-diphossugar_trans"/>
</dbReference>
<dbReference type="PANTHER" id="PTHR43685:SF2">
    <property type="entry name" value="GLYCOSYLTRANSFERASE 2-LIKE DOMAIN-CONTAINING PROTEIN"/>
    <property type="match status" value="1"/>
</dbReference>
<proteinExistence type="predicted"/>
<feature type="domain" description="Glycosyltransferase 2-like prokaryotic type" evidence="1">
    <location>
        <begin position="5"/>
        <end position="249"/>
    </location>
</feature>
<dbReference type="Gene3D" id="3.90.550.10">
    <property type="entry name" value="Spore Coat Polysaccharide Biosynthesis Protein SpsA, Chain A"/>
    <property type="match status" value="1"/>
</dbReference>
<dbReference type="PANTHER" id="PTHR43685">
    <property type="entry name" value="GLYCOSYLTRANSFERASE"/>
    <property type="match status" value="1"/>
</dbReference>
<gene>
    <name evidence="2" type="ORF">F6J89_23385</name>
</gene>
<name>A0A6B3NFP5_9CYAN</name>
<dbReference type="EMBL" id="JAAHFQ010000568">
    <property type="protein sequence ID" value="NER30480.1"/>
    <property type="molecule type" value="Genomic_DNA"/>
</dbReference>
<keyword evidence="2" id="KW-0808">Transferase</keyword>
<comment type="caution">
    <text evidence="2">The sequence shown here is derived from an EMBL/GenBank/DDBJ whole genome shotgun (WGS) entry which is preliminary data.</text>
</comment>
<organism evidence="2">
    <name type="scientific">Symploca sp. SIO1C4</name>
    <dbReference type="NCBI Taxonomy" id="2607765"/>
    <lineage>
        <taxon>Bacteria</taxon>
        <taxon>Bacillati</taxon>
        <taxon>Cyanobacteriota</taxon>
        <taxon>Cyanophyceae</taxon>
        <taxon>Coleofasciculales</taxon>
        <taxon>Coleofasciculaceae</taxon>
        <taxon>Symploca</taxon>
    </lineage>
</organism>
<sequence>MPTISVIIPAYNASKTILETIQSIQSQTFSDFELIVINDGSTDGTLDLLSQITDPRLKVFSYDNGGLPVARNRGIIQSSGEFISFIDADDLWKPDKLELQLEALKQHPEAGVAYSWTAFINEKSEFLYAWEPLFFDGDVYSQLLVRNFISSGSNILVRRELIESVGEFDPSLKSVEDWDYYLRLAARCPFVLVPKYQILYRRSSQSMTSKVEVMEKANLIVIERAFQMAPAELQFLKKRSLANAYRYLAKQCLNNLFNQEGVIDEEGLKQASQKLKKAIYLHPRIILSKETQRLLIKLLMVKLIPYKLALRFIQFVGKNFPMVSVPSASTSQDNF</sequence>
<evidence type="ECO:0000259" key="1">
    <source>
        <dbReference type="Pfam" id="PF10111"/>
    </source>
</evidence>
<evidence type="ECO:0000313" key="2">
    <source>
        <dbReference type="EMBL" id="NER30480.1"/>
    </source>
</evidence>
<protein>
    <submittedName>
        <fullName evidence="2">Glycosyltransferase</fullName>
    </submittedName>
</protein>